<name>A0A5M7BJV2_SACHI</name>
<sequence length="356" mass="39994">MSSYERRIEIEEFYPLPDLVSFSRISAQLKSDAALLRFDGPLTTGLGSRVISAISQELPALAGILQQLLRKVALPLPTGNATENSISQRDASNVLLTAFSMGRDIIREWPSSVDSDRFYRDIPGEAVPHEDDLIRNDMGYVPGWSHGGSIDYTIRRYGRGERKLLIYYANARELERQTGVDLIYWNKFHGSFVLVQYKKFNSSGEELTYWPDSDKNFGRELSRMRTIDDACKTNVRHDDIHLIQSATFFKFCDPVPFDPGTQDLVPGMYLSREHVEALMEVDLQPGQKGRRIDYRSTPRYLNNTLFTGLLGDGWIGTRGAATELVAQQIETSTRQGRAVVAGVSSDRLGNSRVGSA</sequence>
<comment type="caution">
    <text evidence="1">The sequence shown here is derived from an EMBL/GenBank/DDBJ whole genome shotgun (WGS) entry which is preliminary data.</text>
</comment>
<dbReference type="OrthoDB" id="4528132at2"/>
<gene>
    <name evidence="1" type="ORF">F1721_28850</name>
</gene>
<protein>
    <submittedName>
        <fullName evidence="1">Uncharacterized protein</fullName>
    </submittedName>
</protein>
<reference evidence="1 2" key="1">
    <citation type="submission" date="2019-09" db="EMBL/GenBank/DDBJ databases">
        <title>Draft genome sequence of the thermophilic Saccharopolyspora hirsuta VKM Ac-666T.</title>
        <authorList>
            <person name="Lobastova T.G."/>
            <person name="Fokina V."/>
            <person name="Bragin E.Y."/>
            <person name="Shtratnikova V.Y."/>
            <person name="Starodumova I.P."/>
            <person name="Tarlachkov S.V."/>
            <person name="Donova M.V."/>
        </authorList>
    </citation>
    <scope>NUCLEOTIDE SEQUENCE [LARGE SCALE GENOMIC DNA]</scope>
    <source>
        <strain evidence="1 2">VKM Ac-666</strain>
    </source>
</reference>
<keyword evidence="2" id="KW-1185">Reference proteome</keyword>
<evidence type="ECO:0000313" key="1">
    <source>
        <dbReference type="EMBL" id="KAA5828448.1"/>
    </source>
</evidence>
<evidence type="ECO:0000313" key="2">
    <source>
        <dbReference type="Proteomes" id="UP000323946"/>
    </source>
</evidence>
<dbReference type="RefSeq" id="WP_150069948.1">
    <property type="nucleotide sequence ID" value="NZ_VWPH01000015.1"/>
</dbReference>
<accession>A0A5M7BJV2</accession>
<dbReference type="AlphaFoldDB" id="A0A5M7BJV2"/>
<dbReference type="EMBL" id="VWPH01000015">
    <property type="protein sequence ID" value="KAA5828448.1"/>
    <property type="molecule type" value="Genomic_DNA"/>
</dbReference>
<proteinExistence type="predicted"/>
<dbReference type="Proteomes" id="UP000323946">
    <property type="component" value="Unassembled WGS sequence"/>
</dbReference>
<organism evidence="1 2">
    <name type="scientific">Saccharopolyspora hirsuta</name>
    <dbReference type="NCBI Taxonomy" id="1837"/>
    <lineage>
        <taxon>Bacteria</taxon>
        <taxon>Bacillati</taxon>
        <taxon>Actinomycetota</taxon>
        <taxon>Actinomycetes</taxon>
        <taxon>Pseudonocardiales</taxon>
        <taxon>Pseudonocardiaceae</taxon>
        <taxon>Saccharopolyspora</taxon>
    </lineage>
</organism>